<dbReference type="RefSeq" id="WP_188409208.1">
    <property type="nucleotide sequence ID" value="NZ_BMCP01000002.1"/>
</dbReference>
<keyword evidence="3" id="KW-0472">Membrane</keyword>
<evidence type="ECO:0000256" key="1">
    <source>
        <dbReference type="ARBA" id="ARBA00004370"/>
    </source>
</evidence>
<dbReference type="Pfam" id="PF13505">
    <property type="entry name" value="OMP_b-brl"/>
    <property type="match status" value="1"/>
</dbReference>
<evidence type="ECO:0000256" key="5">
    <source>
        <dbReference type="SAM" id="SignalP"/>
    </source>
</evidence>
<feature type="signal peptide" evidence="5">
    <location>
        <begin position="1"/>
        <end position="23"/>
    </location>
</feature>
<evidence type="ECO:0000313" key="7">
    <source>
        <dbReference type="EMBL" id="GGE39190.1"/>
    </source>
</evidence>
<organism evidence="7 8">
    <name type="scientific">Agaricicola taiwanensis</name>
    <dbReference type="NCBI Taxonomy" id="591372"/>
    <lineage>
        <taxon>Bacteria</taxon>
        <taxon>Pseudomonadati</taxon>
        <taxon>Pseudomonadota</taxon>
        <taxon>Alphaproteobacteria</taxon>
        <taxon>Rhodobacterales</taxon>
        <taxon>Paracoccaceae</taxon>
        <taxon>Agaricicola</taxon>
    </lineage>
</organism>
<gene>
    <name evidence="7" type="ORF">GCM10007276_15630</name>
</gene>
<protein>
    <recommendedName>
        <fullName evidence="6">Outer membrane protein beta-barrel domain-containing protein</fullName>
    </recommendedName>
</protein>
<comment type="caution">
    <text evidence="7">The sequence shown here is derived from an EMBL/GenBank/DDBJ whole genome shotgun (WGS) entry which is preliminary data.</text>
</comment>
<dbReference type="Proteomes" id="UP000602745">
    <property type="component" value="Unassembled WGS sequence"/>
</dbReference>
<reference evidence="7" key="2">
    <citation type="submission" date="2020-09" db="EMBL/GenBank/DDBJ databases">
        <authorList>
            <person name="Sun Q."/>
            <person name="Sedlacek I."/>
        </authorList>
    </citation>
    <scope>NUCLEOTIDE SEQUENCE</scope>
    <source>
        <strain evidence="7">CCM 7684</strain>
    </source>
</reference>
<dbReference type="Gene3D" id="2.40.160.20">
    <property type="match status" value="1"/>
</dbReference>
<dbReference type="SUPFAM" id="SSF56925">
    <property type="entry name" value="OMPA-like"/>
    <property type="match status" value="1"/>
</dbReference>
<dbReference type="AlphaFoldDB" id="A0A8J2VRB2"/>
<keyword evidence="2 5" id="KW-0732">Signal</keyword>
<dbReference type="InterPro" id="IPR051692">
    <property type="entry name" value="OMP-like"/>
</dbReference>
<proteinExistence type="inferred from homology"/>
<name>A0A8J2VRB2_9RHOB</name>
<dbReference type="GO" id="GO:0016020">
    <property type="term" value="C:membrane"/>
    <property type="evidence" value="ECO:0007669"/>
    <property type="project" value="UniProtKB-SubCell"/>
</dbReference>
<comment type="similarity">
    <text evidence="4">Belongs to the Omp25/RopB family.</text>
</comment>
<sequence length="268" mass="29423">MLRFTAALLGISVAAAVVPVAKAADLPPAPIIAPPVEDMSGWYLRGHIGISSQRVRKLDNALFDDTVIVSEKDFDESVFFGGGVGYQLNRWVRFDVTAEYRHDSDFDGFDSYSGFGGGTNDYRAKKKEYLFLANAYVDIGTWYGITPYVGAGIGATRLSIGDLTDVNEVTGGGGYAGTEHEWNLAWALYAGFGYQLTQNWTLDLGYRYLNLGDGRTGDIINFDGTNAVYNPLEFKDVSSHDFMIGLRYRFGGSPAPMFGDEEPLFAKF</sequence>
<evidence type="ECO:0000256" key="3">
    <source>
        <dbReference type="ARBA" id="ARBA00023136"/>
    </source>
</evidence>
<dbReference type="PANTHER" id="PTHR34001">
    <property type="entry name" value="BLL7405 PROTEIN"/>
    <property type="match status" value="1"/>
</dbReference>
<evidence type="ECO:0000313" key="8">
    <source>
        <dbReference type="Proteomes" id="UP000602745"/>
    </source>
</evidence>
<evidence type="ECO:0000256" key="4">
    <source>
        <dbReference type="ARBA" id="ARBA00038306"/>
    </source>
</evidence>
<dbReference type="InterPro" id="IPR011250">
    <property type="entry name" value="OMP/PagP_B-barrel"/>
</dbReference>
<evidence type="ECO:0000256" key="2">
    <source>
        <dbReference type="ARBA" id="ARBA00022729"/>
    </source>
</evidence>
<feature type="domain" description="Outer membrane protein beta-barrel" evidence="6">
    <location>
        <begin position="16"/>
        <end position="250"/>
    </location>
</feature>
<dbReference type="PANTHER" id="PTHR34001:SF3">
    <property type="entry name" value="BLL7405 PROTEIN"/>
    <property type="match status" value="1"/>
</dbReference>
<evidence type="ECO:0000259" key="6">
    <source>
        <dbReference type="Pfam" id="PF13505"/>
    </source>
</evidence>
<accession>A0A8J2VRB2</accession>
<keyword evidence="8" id="KW-1185">Reference proteome</keyword>
<comment type="subcellular location">
    <subcellularLocation>
        <location evidence="1">Membrane</location>
    </subcellularLocation>
</comment>
<dbReference type="InterPro" id="IPR027385">
    <property type="entry name" value="Beta-barrel_OMP"/>
</dbReference>
<reference evidence="7" key="1">
    <citation type="journal article" date="2014" name="Int. J. Syst. Evol. Microbiol.">
        <title>Complete genome sequence of Corynebacterium casei LMG S-19264T (=DSM 44701T), isolated from a smear-ripened cheese.</title>
        <authorList>
            <consortium name="US DOE Joint Genome Institute (JGI-PGF)"/>
            <person name="Walter F."/>
            <person name="Albersmeier A."/>
            <person name="Kalinowski J."/>
            <person name="Ruckert C."/>
        </authorList>
    </citation>
    <scope>NUCLEOTIDE SEQUENCE</scope>
    <source>
        <strain evidence="7">CCM 7684</strain>
    </source>
</reference>
<dbReference type="EMBL" id="BMCP01000002">
    <property type="protein sequence ID" value="GGE39190.1"/>
    <property type="molecule type" value="Genomic_DNA"/>
</dbReference>
<feature type="chain" id="PRO_5035162098" description="Outer membrane protein beta-barrel domain-containing protein" evidence="5">
    <location>
        <begin position="24"/>
        <end position="268"/>
    </location>
</feature>